<name>A0A7C8YVD6_OPUST</name>
<reference evidence="1" key="2">
    <citation type="submission" date="2020-07" db="EMBL/GenBank/DDBJ databases">
        <authorList>
            <person name="Vera ALvarez R."/>
            <person name="Arias-Moreno D.M."/>
            <person name="Jimenez-Jacinto V."/>
            <person name="Jimenez-Bremont J.F."/>
            <person name="Swaminathan K."/>
            <person name="Moose S.P."/>
            <person name="Guerrero-Gonzalez M.L."/>
            <person name="Marino-Ramirez L."/>
            <person name="Landsman D."/>
            <person name="Rodriguez-Kessler M."/>
            <person name="Delgado-Sanchez P."/>
        </authorList>
    </citation>
    <scope>NUCLEOTIDE SEQUENCE</scope>
    <source>
        <tissue evidence="1">Cladode</tissue>
    </source>
</reference>
<sequence>MKPEEQQLSNRELLASSRSDVHASQLLQFSHSISNHSTSLSASLSPLLGPRLLPVRLLLSGPTSRATASLSLLPPWPRASSPVQSSSSAVRPACSVLCFRCLLV</sequence>
<accession>A0A7C8YVD6</accession>
<reference evidence="1" key="1">
    <citation type="journal article" date="2013" name="J. Plant Res.">
        <title>Effect of fungi and light on seed germination of three Opuntia species from semiarid lands of central Mexico.</title>
        <authorList>
            <person name="Delgado-Sanchez P."/>
            <person name="Jimenez-Bremont J.F."/>
            <person name="Guerrero-Gonzalez Mde L."/>
            <person name="Flores J."/>
        </authorList>
    </citation>
    <scope>NUCLEOTIDE SEQUENCE</scope>
    <source>
        <tissue evidence="1">Cladode</tissue>
    </source>
</reference>
<dbReference type="AlphaFoldDB" id="A0A7C8YVD6"/>
<evidence type="ECO:0000313" key="1">
    <source>
        <dbReference type="EMBL" id="MBA4627572.1"/>
    </source>
</evidence>
<dbReference type="EMBL" id="GISG01062612">
    <property type="protein sequence ID" value="MBA4627572.1"/>
    <property type="molecule type" value="Transcribed_RNA"/>
</dbReference>
<organism evidence="1">
    <name type="scientific">Opuntia streptacantha</name>
    <name type="common">Prickly pear cactus</name>
    <name type="synonym">Opuntia cardona</name>
    <dbReference type="NCBI Taxonomy" id="393608"/>
    <lineage>
        <taxon>Eukaryota</taxon>
        <taxon>Viridiplantae</taxon>
        <taxon>Streptophyta</taxon>
        <taxon>Embryophyta</taxon>
        <taxon>Tracheophyta</taxon>
        <taxon>Spermatophyta</taxon>
        <taxon>Magnoliopsida</taxon>
        <taxon>eudicotyledons</taxon>
        <taxon>Gunneridae</taxon>
        <taxon>Pentapetalae</taxon>
        <taxon>Caryophyllales</taxon>
        <taxon>Cactineae</taxon>
        <taxon>Cactaceae</taxon>
        <taxon>Opuntioideae</taxon>
        <taxon>Opuntia</taxon>
    </lineage>
</organism>
<protein>
    <submittedName>
        <fullName evidence="1">Uncharacterized protein</fullName>
    </submittedName>
</protein>
<proteinExistence type="predicted"/>